<feature type="compositionally biased region" description="Polar residues" evidence="1">
    <location>
        <begin position="147"/>
        <end position="160"/>
    </location>
</feature>
<evidence type="ECO:0000313" key="3">
    <source>
        <dbReference type="Proteomes" id="UP001340816"/>
    </source>
</evidence>
<evidence type="ECO:0000256" key="1">
    <source>
        <dbReference type="SAM" id="MobiDB-lite"/>
    </source>
</evidence>
<evidence type="ECO:0000313" key="2">
    <source>
        <dbReference type="EMBL" id="WSD11833.1"/>
    </source>
</evidence>
<dbReference type="RefSeq" id="WP_326757419.1">
    <property type="nucleotide sequence ID" value="NZ_CP109135.1"/>
</dbReference>
<sequence length="198" mass="21776">MDEGFAAVIAGLAGAIGGASGAAFGAVATARAMARQVRDQATTEHGQWIRDQRMQAYLTLMQEWDAAHKRLKNIWTQAEDAYYQDLNHILQGDIGEIFNVFLDQLEEATAPTTTAFERVAMLGPSEVDNAALELEQALQRLRAATKTRLSPAQEPTTPEAWNSEPWDESDLAAAGARQVFVDRVRRVLDIPPTPMPRT</sequence>
<proteinExistence type="predicted"/>
<accession>A0ABZ1H004</accession>
<feature type="region of interest" description="Disordered" evidence="1">
    <location>
        <begin position="146"/>
        <end position="166"/>
    </location>
</feature>
<name>A0ABZ1H004_STRPH</name>
<protein>
    <submittedName>
        <fullName evidence="2">Uncharacterized protein</fullName>
    </submittedName>
</protein>
<gene>
    <name evidence="2" type="ORF">OHB35_00595</name>
</gene>
<dbReference type="Proteomes" id="UP001340816">
    <property type="component" value="Chromosome"/>
</dbReference>
<dbReference type="EMBL" id="CP109135">
    <property type="protein sequence ID" value="WSD11833.1"/>
    <property type="molecule type" value="Genomic_DNA"/>
</dbReference>
<reference evidence="2 3" key="1">
    <citation type="submission" date="2022-10" db="EMBL/GenBank/DDBJ databases">
        <title>The complete genomes of actinobacterial strains from the NBC collection.</title>
        <authorList>
            <person name="Joergensen T.S."/>
            <person name="Alvarez Arevalo M."/>
            <person name="Sterndorff E.B."/>
            <person name="Faurdal D."/>
            <person name="Vuksanovic O."/>
            <person name="Mourched A.-S."/>
            <person name="Charusanti P."/>
            <person name="Shaw S."/>
            <person name="Blin K."/>
            <person name="Weber T."/>
        </authorList>
    </citation>
    <scope>NUCLEOTIDE SEQUENCE [LARGE SCALE GENOMIC DNA]</scope>
    <source>
        <strain evidence="2 3">NBC 01752</strain>
    </source>
</reference>
<keyword evidence="3" id="KW-1185">Reference proteome</keyword>
<organism evidence="2 3">
    <name type="scientific">Streptomyces phaeochromogenes</name>
    <dbReference type="NCBI Taxonomy" id="1923"/>
    <lineage>
        <taxon>Bacteria</taxon>
        <taxon>Bacillati</taxon>
        <taxon>Actinomycetota</taxon>
        <taxon>Actinomycetes</taxon>
        <taxon>Kitasatosporales</taxon>
        <taxon>Streptomycetaceae</taxon>
        <taxon>Streptomyces</taxon>
        <taxon>Streptomyces phaeochromogenes group</taxon>
    </lineage>
</organism>